<keyword evidence="5 9" id="KW-1133">Transmembrane helix</keyword>
<organism evidence="11 12">
    <name type="scientific">Stomoxys calcitrans</name>
    <name type="common">Stable fly</name>
    <name type="synonym">Conops calcitrans</name>
    <dbReference type="NCBI Taxonomy" id="35570"/>
    <lineage>
        <taxon>Eukaryota</taxon>
        <taxon>Metazoa</taxon>
        <taxon>Ecdysozoa</taxon>
        <taxon>Arthropoda</taxon>
        <taxon>Hexapoda</taxon>
        <taxon>Insecta</taxon>
        <taxon>Pterygota</taxon>
        <taxon>Neoptera</taxon>
        <taxon>Endopterygota</taxon>
        <taxon>Diptera</taxon>
        <taxon>Brachycera</taxon>
        <taxon>Muscomorpha</taxon>
        <taxon>Muscoidea</taxon>
        <taxon>Muscidae</taxon>
        <taxon>Stomoxys</taxon>
    </lineage>
</organism>
<sequence length="148" mass="16131">MNTAKYLYVVAIIASLTYSASAVHCYQCNSLDNPKCGEHFEDAQFMRIDCSRIPAPFFTTTLLGRNTNATGCVKKTLQEPAGRTYILRNCFYGDVSNSKNGCDLDSQNFGVQQLACDACSGDLCNSSTSMAPVAMAILMFFALARVFS</sequence>
<evidence type="ECO:0000313" key="12">
    <source>
        <dbReference type="Proteomes" id="UP000095300"/>
    </source>
</evidence>
<keyword evidence="2" id="KW-0336">GPI-anchor</keyword>
<evidence type="ECO:0000256" key="6">
    <source>
        <dbReference type="ARBA" id="ARBA00023136"/>
    </source>
</evidence>
<reference evidence="11" key="1">
    <citation type="submission" date="2020-05" db="UniProtKB">
        <authorList>
            <consortium name="EnsemblMetazoa"/>
        </authorList>
    </citation>
    <scope>IDENTIFICATION</scope>
    <source>
        <strain evidence="11">USDA</strain>
    </source>
</reference>
<dbReference type="InterPro" id="IPR031424">
    <property type="entry name" value="QVR-like"/>
</dbReference>
<evidence type="ECO:0000256" key="1">
    <source>
        <dbReference type="ARBA" id="ARBA00004589"/>
    </source>
</evidence>
<evidence type="ECO:0000256" key="3">
    <source>
        <dbReference type="ARBA" id="ARBA00022692"/>
    </source>
</evidence>
<evidence type="ECO:0000256" key="5">
    <source>
        <dbReference type="ARBA" id="ARBA00022989"/>
    </source>
</evidence>
<evidence type="ECO:0000313" key="11">
    <source>
        <dbReference type="EnsemblMetazoa" id="SCAU007997-PA"/>
    </source>
</evidence>
<dbReference type="VEuPathDB" id="VectorBase:SCAU007997"/>
<protein>
    <submittedName>
        <fullName evidence="11">Uncharacterized protein</fullName>
    </submittedName>
</protein>
<evidence type="ECO:0000256" key="9">
    <source>
        <dbReference type="SAM" id="Phobius"/>
    </source>
</evidence>
<feature type="chain" id="PRO_5009326607" evidence="10">
    <location>
        <begin position="23"/>
        <end position="148"/>
    </location>
</feature>
<keyword evidence="3 9" id="KW-0812">Transmembrane</keyword>
<dbReference type="InterPro" id="IPR050975">
    <property type="entry name" value="Sleep_regulator"/>
</dbReference>
<keyword evidence="4 10" id="KW-0732">Signal</keyword>
<feature type="transmembrane region" description="Helical" evidence="9">
    <location>
        <begin position="129"/>
        <end position="147"/>
    </location>
</feature>
<proteinExistence type="predicted"/>
<dbReference type="GO" id="GO:0032222">
    <property type="term" value="P:regulation of synaptic transmission, cholinergic"/>
    <property type="evidence" value="ECO:0007669"/>
    <property type="project" value="InterPro"/>
</dbReference>
<evidence type="ECO:0000256" key="8">
    <source>
        <dbReference type="ARBA" id="ARBA00023288"/>
    </source>
</evidence>
<dbReference type="AlphaFoldDB" id="A0A1I8PH74"/>
<dbReference type="KEGG" id="scac:106096319"/>
<dbReference type="GO" id="GO:0098552">
    <property type="term" value="C:side of membrane"/>
    <property type="evidence" value="ECO:0007669"/>
    <property type="project" value="UniProtKB-KW"/>
</dbReference>
<evidence type="ECO:0000256" key="4">
    <source>
        <dbReference type="ARBA" id="ARBA00022729"/>
    </source>
</evidence>
<dbReference type="PANTHER" id="PTHR33562">
    <property type="entry name" value="ATILLA, ISOFORM B-RELATED-RELATED"/>
    <property type="match status" value="1"/>
</dbReference>
<keyword evidence="8" id="KW-0449">Lipoprotein</keyword>
<name>A0A1I8PH74_STOCA</name>
<keyword evidence="12" id="KW-1185">Reference proteome</keyword>
<dbReference type="PANTHER" id="PTHR33562:SF18">
    <property type="entry name" value="BOUDIN-RELATED"/>
    <property type="match status" value="1"/>
</dbReference>
<dbReference type="EnsemblMetazoa" id="SCAU007997-RA">
    <property type="protein sequence ID" value="SCAU007997-PA"/>
    <property type="gene ID" value="SCAU007997"/>
</dbReference>
<gene>
    <name evidence="11" type="primary">106096319</name>
</gene>
<dbReference type="OrthoDB" id="6083863at2759"/>
<evidence type="ECO:0000256" key="2">
    <source>
        <dbReference type="ARBA" id="ARBA00022622"/>
    </source>
</evidence>
<evidence type="ECO:0000256" key="10">
    <source>
        <dbReference type="SAM" id="SignalP"/>
    </source>
</evidence>
<dbReference type="Pfam" id="PF17064">
    <property type="entry name" value="QVR"/>
    <property type="match status" value="1"/>
</dbReference>
<dbReference type="GO" id="GO:0030431">
    <property type="term" value="P:sleep"/>
    <property type="evidence" value="ECO:0007669"/>
    <property type="project" value="InterPro"/>
</dbReference>
<keyword evidence="7" id="KW-0325">Glycoprotein</keyword>
<comment type="subcellular location">
    <subcellularLocation>
        <location evidence="1">Membrane</location>
        <topology evidence="1">Lipid-anchor</topology>
        <topology evidence="1">GPI-anchor</topology>
    </subcellularLocation>
</comment>
<keyword evidence="6 9" id="KW-0472">Membrane</keyword>
<dbReference type="Proteomes" id="UP000095300">
    <property type="component" value="Unassembled WGS sequence"/>
</dbReference>
<accession>A0A1I8PH74</accession>
<evidence type="ECO:0000256" key="7">
    <source>
        <dbReference type="ARBA" id="ARBA00023180"/>
    </source>
</evidence>
<feature type="signal peptide" evidence="10">
    <location>
        <begin position="1"/>
        <end position="22"/>
    </location>
</feature>